<dbReference type="KEGG" id="fcr:HYN56_24780"/>
<evidence type="ECO:0000313" key="1">
    <source>
        <dbReference type="EMBL" id="AWK07270.1"/>
    </source>
</evidence>
<reference evidence="1 2" key="1">
    <citation type="submission" date="2018-05" db="EMBL/GenBank/DDBJ databases">
        <title>Genome sequencing of Flavobacterium sp. HYN0056.</title>
        <authorList>
            <person name="Yi H."/>
            <person name="Baek C."/>
        </authorList>
    </citation>
    <scope>NUCLEOTIDE SEQUENCE [LARGE SCALE GENOMIC DNA]</scope>
    <source>
        <strain evidence="1 2">HYN0056</strain>
    </source>
</reference>
<dbReference type="EMBL" id="CP029255">
    <property type="protein sequence ID" value="AWK07270.1"/>
    <property type="molecule type" value="Genomic_DNA"/>
</dbReference>
<keyword evidence="2" id="KW-1185">Reference proteome</keyword>
<organism evidence="1 2">
    <name type="scientific">Flavobacterium crocinum</name>
    <dbReference type="NCBI Taxonomy" id="2183896"/>
    <lineage>
        <taxon>Bacteria</taxon>
        <taxon>Pseudomonadati</taxon>
        <taxon>Bacteroidota</taxon>
        <taxon>Flavobacteriia</taxon>
        <taxon>Flavobacteriales</taxon>
        <taxon>Flavobacteriaceae</taxon>
        <taxon>Flavobacterium</taxon>
    </lineage>
</organism>
<gene>
    <name evidence="1" type="ORF">HYN56_24780</name>
</gene>
<evidence type="ECO:0000313" key="2">
    <source>
        <dbReference type="Proteomes" id="UP000245250"/>
    </source>
</evidence>
<accession>A0A2S1YT33</accession>
<protein>
    <recommendedName>
        <fullName evidence="3">FCP1 homology domain-containing protein</fullName>
    </recommendedName>
</protein>
<evidence type="ECO:0008006" key="3">
    <source>
        <dbReference type="Google" id="ProtNLM"/>
    </source>
</evidence>
<dbReference type="Proteomes" id="UP000245250">
    <property type="component" value="Chromosome"/>
</dbReference>
<dbReference type="OrthoDB" id="764324at2"/>
<name>A0A2S1YT33_9FLAO</name>
<proteinExistence type="predicted"/>
<dbReference type="AlphaFoldDB" id="A0A2S1YT33"/>
<sequence>MLIMLDIDGVMVPANSWKRPEFLNDGFPAFSSKATCALQRIIAETSADILLTTSHKSKYSISEWNEIFKLRGINVNDIARLSENLTHLSRKEEILNWYNIKNNPENFVIIDDDKSLNGLTPFLKSKLVLTSPMVGLTDELASEAISILKEEFHILF</sequence>
<dbReference type="Pfam" id="PF18143">
    <property type="entry name" value="HAD_SAK_2"/>
    <property type="match status" value="1"/>
</dbReference>